<gene>
    <name evidence="2" type="ORF">GCM10023082_33440</name>
</gene>
<evidence type="ECO:0000313" key="3">
    <source>
        <dbReference type="Proteomes" id="UP001499884"/>
    </source>
</evidence>
<feature type="compositionally biased region" description="Basic and acidic residues" evidence="1">
    <location>
        <begin position="41"/>
        <end position="77"/>
    </location>
</feature>
<reference evidence="3" key="1">
    <citation type="journal article" date="2019" name="Int. J. Syst. Evol. Microbiol.">
        <title>The Global Catalogue of Microorganisms (GCM) 10K type strain sequencing project: providing services to taxonomists for standard genome sequencing and annotation.</title>
        <authorList>
            <consortium name="The Broad Institute Genomics Platform"/>
            <consortium name="The Broad Institute Genome Sequencing Center for Infectious Disease"/>
            <person name="Wu L."/>
            <person name="Ma J."/>
        </authorList>
    </citation>
    <scope>NUCLEOTIDE SEQUENCE [LARGE SCALE GENOMIC DNA]</scope>
    <source>
        <strain evidence="3">JCM 30846</strain>
    </source>
</reference>
<comment type="caution">
    <text evidence="2">The sequence shown here is derived from an EMBL/GenBank/DDBJ whole genome shotgun (WGS) entry which is preliminary data.</text>
</comment>
<name>A0ABP7FDK3_9ACTN</name>
<dbReference type="EMBL" id="BAABEP010000021">
    <property type="protein sequence ID" value="GAA3733383.1"/>
    <property type="molecule type" value="Genomic_DNA"/>
</dbReference>
<feature type="compositionally biased region" description="Low complexity" evidence="1">
    <location>
        <begin position="80"/>
        <end position="92"/>
    </location>
</feature>
<accession>A0ABP7FDK3</accession>
<proteinExistence type="predicted"/>
<feature type="compositionally biased region" description="Acidic residues" evidence="1">
    <location>
        <begin position="27"/>
        <end position="40"/>
    </location>
</feature>
<dbReference type="Proteomes" id="UP001499884">
    <property type="component" value="Unassembled WGS sequence"/>
</dbReference>
<feature type="region of interest" description="Disordered" evidence="1">
    <location>
        <begin position="1"/>
        <end position="99"/>
    </location>
</feature>
<organism evidence="2 3">
    <name type="scientific">Streptomyces tremellae</name>
    <dbReference type="NCBI Taxonomy" id="1124239"/>
    <lineage>
        <taxon>Bacteria</taxon>
        <taxon>Bacillati</taxon>
        <taxon>Actinomycetota</taxon>
        <taxon>Actinomycetes</taxon>
        <taxon>Kitasatosporales</taxon>
        <taxon>Streptomycetaceae</taxon>
        <taxon>Streptomyces</taxon>
    </lineage>
</organism>
<dbReference type="RefSeq" id="WP_345647498.1">
    <property type="nucleotide sequence ID" value="NZ_BAABEP010000021.1"/>
</dbReference>
<evidence type="ECO:0000313" key="2">
    <source>
        <dbReference type="EMBL" id="GAA3733383.1"/>
    </source>
</evidence>
<feature type="compositionally biased region" description="Gly residues" evidence="1">
    <location>
        <begin position="7"/>
        <end position="21"/>
    </location>
</feature>
<sequence length="231" mass="23838">MNDDATGGTGPGGLSGSGSSGRGQEEDGREEDGREEDGQEEGGREGSDRDGGDRDGHGRDGHGRDEDDRDGGDREGHGGLPAAGPGASAEFPAPGPPAGPGASVELLAAALRRDAADLDVYAQVLGGSLAEALPPGSVELERRRSMADRMAGRVGRVERAEVSLGDDRLVLTMARGRLVAEVMKVVRGVVLSRTPVEMDEWARRLAEAIAARARSDARARAALERLVVGGG</sequence>
<protein>
    <submittedName>
        <fullName evidence="2">Uncharacterized protein</fullName>
    </submittedName>
</protein>
<evidence type="ECO:0000256" key="1">
    <source>
        <dbReference type="SAM" id="MobiDB-lite"/>
    </source>
</evidence>
<keyword evidence="3" id="KW-1185">Reference proteome</keyword>